<sequence>MDRTKAIDHLKGLLSPDDTVYLILRHVSASGMTRWISPLVFREGRAMDLTYAVCATLGIKRSEIHEGVRLANLGDMDLGFHLLYELGQALFPEGFDIQTIGRNGDISGHEPDGGYAFNREWL</sequence>
<dbReference type="AlphaFoldDB" id="A0A0F9W8N4"/>
<proteinExistence type="predicted"/>
<evidence type="ECO:0000313" key="1">
    <source>
        <dbReference type="EMBL" id="KKN82036.1"/>
    </source>
</evidence>
<protein>
    <submittedName>
        <fullName evidence="1">Uncharacterized protein</fullName>
    </submittedName>
</protein>
<comment type="caution">
    <text evidence="1">The sequence shown here is derived from an EMBL/GenBank/DDBJ whole genome shotgun (WGS) entry which is preliminary data.</text>
</comment>
<gene>
    <name evidence="1" type="ORF">LCGC14_0313030</name>
</gene>
<dbReference type="EMBL" id="LAZR01000206">
    <property type="protein sequence ID" value="KKN82036.1"/>
    <property type="molecule type" value="Genomic_DNA"/>
</dbReference>
<name>A0A0F9W8N4_9ZZZZ</name>
<reference evidence="1" key="1">
    <citation type="journal article" date="2015" name="Nature">
        <title>Complex archaea that bridge the gap between prokaryotes and eukaryotes.</title>
        <authorList>
            <person name="Spang A."/>
            <person name="Saw J.H."/>
            <person name="Jorgensen S.L."/>
            <person name="Zaremba-Niedzwiedzka K."/>
            <person name="Martijn J."/>
            <person name="Lind A.E."/>
            <person name="van Eijk R."/>
            <person name="Schleper C."/>
            <person name="Guy L."/>
            <person name="Ettema T.J."/>
        </authorList>
    </citation>
    <scope>NUCLEOTIDE SEQUENCE</scope>
</reference>
<accession>A0A0F9W8N4</accession>
<organism evidence="1">
    <name type="scientific">marine sediment metagenome</name>
    <dbReference type="NCBI Taxonomy" id="412755"/>
    <lineage>
        <taxon>unclassified sequences</taxon>
        <taxon>metagenomes</taxon>
        <taxon>ecological metagenomes</taxon>
    </lineage>
</organism>